<evidence type="ECO:0000256" key="1">
    <source>
        <dbReference type="ARBA" id="ARBA00022741"/>
    </source>
</evidence>
<dbReference type="SMART" id="SM00487">
    <property type="entry name" value="DEXDc"/>
    <property type="match status" value="1"/>
</dbReference>
<comment type="caution">
    <text evidence="7">The sequence shown here is derived from an EMBL/GenBank/DDBJ whole genome shotgun (WGS) entry which is preliminary data.</text>
</comment>
<evidence type="ECO:0000256" key="3">
    <source>
        <dbReference type="ARBA" id="ARBA00022840"/>
    </source>
</evidence>
<dbReference type="PROSITE" id="PS51192">
    <property type="entry name" value="HELICASE_ATP_BIND_1"/>
    <property type="match status" value="1"/>
</dbReference>
<dbReference type="GO" id="GO:0006281">
    <property type="term" value="P:DNA repair"/>
    <property type="evidence" value="ECO:0007669"/>
    <property type="project" value="TreeGrafter"/>
</dbReference>
<dbReference type="SUPFAM" id="SSF52540">
    <property type="entry name" value="P-loop containing nucleoside triphosphate hydrolases"/>
    <property type="match status" value="2"/>
</dbReference>
<keyword evidence="2" id="KW-0378">Hydrolase</keyword>
<dbReference type="InterPro" id="IPR027417">
    <property type="entry name" value="P-loop_NTPase"/>
</dbReference>
<dbReference type="InterPro" id="IPR014001">
    <property type="entry name" value="Helicase_ATP-bd"/>
</dbReference>
<dbReference type="CDD" id="cd18008">
    <property type="entry name" value="DEXDc_SHPRH-like"/>
    <property type="match status" value="1"/>
</dbReference>
<reference evidence="7" key="1">
    <citation type="submission" date="2013-11" db="EMBL/GenBank/DDBJ databases">
        <title>Genome sequence of the fusiform rust pathogen reveals effectors for host alternation and coevolution with pine.</title>
        <authorList>
            <consortium name="DOE Joint Genome Institute"/>
            <person name="Smith K."/>
            <person name="Pendleton A."/>
            <person name="Kubisiak T."/>
            <person name="Anderson C."/>
            <person name="Salamov A."/>
            <person name="Aerts A."/>
            <person name="Riley R."/>
            <person name="Clum A."/>
            <person name="Lindquist E."/>
            <person name="Ence D."/>
            <person name="Campbell M."/>
            <person name="Kronenberg Z."/>
            <person name="Feau N."/>
            <person name="Dhillon B."/>
            <person name="Hamelin R."/>
            <person name="Burleigh J."/>
            <person name="Smith J."/>
            <person name="Yandell M."/>
            <person name="Nelson C."/>
            <person name="Grigoriev I."/>
            <person name="Davis J."/>
        </authorList>
    </citation>
    <scope>NUCLEOTIDE SEQUENCE</scope>
    <source>
        <strain evidence="7">G11</strain>
    </source>
</reference>
<evidence type="ECO:0000259" key="5">
    <source>
        <dbReference type="PROSITE" id="PS51192"/>
    </source>
</evidence>
<feature type="compositionally biased region" description="Acidic residues" evidence="4">
    <location>
        <begin position="647"/>
        <end position="660"/>
    </location>
</feature>
<evidence type="ECO:0000313" key="8">
    <source>
        <dbReference type="Proteomes" id="UP000886653"/>
    </source>
</evidence>
<dbReference type="InterPro" id="IPR050628">
    <property type="entry name" value="SNF2_RAD54_helicase_TF"/>
</dbReference>
<evidence type="ECO:0008006" key="9">
    <source>
        <dbReference type="Google" id="ProtNLM"/>
    </source>
</evidence>
<dbReference type="OrthoDB" id="448448at2759"/>
<organism evidence="7 8">
    <name type="scientific">Cronartium quercuum f. sp. fusiforme G11</name>
    <dbReference type="NCBI Taxonomy" id="708437"/>
    <lineage>
        <taxon>Eukaryota</taxon>
        <taxon>Fungi</taxon>
        <taxon>Dikarya</taxon>
        <taxon>Basidiomycota</taxon>
        <taxon>Pucciniomycotina</taxon>
        <taxon>Pucciniomycetes</taxon>
        <taxon>Pucciniales</taxon>
        <taxon>Coleosporiaceae</taxon>
        <taxon>Cronartium</taxon>
    </lineage>
</organism>
<dbReference type="GO" id="GO:0016787">
    <property type="term" value="F:hydrolase activity"/>
    <property type="evidence" value="ECO:0007669"/>
    <property type="project" value="UniProtKB-KW"/>
</dbReference>
<dbReference type="InterPro" id="IPR001650">
    <property type="entry name" value="Helicase_C-like"/>
</dbReference>
<keyword evidence="3" id="KW-0067">ATP-binding</keyword>
<gene>
    <name evidence="7" type="ORF">CROQUDRAFT_131987</name>
</gene>
<dbReference type="GO" id="GO:0008094">
    <property type="term" value="F:ATP-dependent activity, acting on DNA"/>
    <property type="evidence" value="ECO:0007669"/>
    <property type="project" value="TreeGrafter"/>
</dbReference>
<dbReference type="InterPro" id="IPR038718">
    <property type="entry name" value="SNF2-like_sf"/>
</dbReference>
<dbReference type="Gene3D" id="3.40.50.10810">
    <property type="entry name" value="Tandem AAA-ATPase domain"/>
    <property type="match status" value="2"/>
</dbReference>
<feature type="region of interest" description="Disordered" evidence="4">
    <location>
        <begin position="1"/>
        <end position="115"/>
    </location>
</feature>
<protein>
    <recommendedName>
        <fullName evidence="9">SNF2 family DNA-dependent ATPase</fullName>
    </recommendedName>
</protein>
<dbReference type="Pfam" id="PF00176">
    <property type="entry name" value="SNF2-rel_dom"/>
    <property type="match status" value="1"/>
</dbReference>
<feature type="compositionally biased region" description="Low complexity" evidence="4">
    <location>
        <begin position="63"/>
        <end position="103"/>
    </location>
</feature>
<feature type="compositionally biased region" description="Basic and acidic residues" evidence="4">
    <location>
        <begin position="1040"/>
        <end position="1050"/>
    </location>
</feature>
<dbReference type="InterPro" id="IPR049730">
    <property type="entry name" value="SNF2/RAD54-like_C"/>
</dbReference>
<sequence length="1310" mass="144308">MPPPPGTPSGLIRSRSSTSVPAPTMIDLTQESDETPIKSKPKLNSANSQPRPVLSFKARHGPRLQQLAAAQAAARRQAEQAQQSPSQSRQPTPSTSTSTAYSSFNIPTASSSSSSSTLALQHPFASLTFSPNPIQAQAPPNPSQPVCIGLLSSLVLMLYPLKDLQNDPTAGGASKIRPQTLPVRIRRFPQEGGSELLKVLWVLSLISYPRTPTGDPFGVVENKIANVLGPLLGPVDSISGGTSVGGWRASPTASSDDDEITETDGLGGKKVVRGVPPPRQLYIECCVIRRGEQNPLMLPLQLLLFCRPESIGPISVYLTRSAVVLEHPLSYDPDLHLGCRYFNPHSAQPREAIDQLRQRLLGGHGFAPNNLLLGVRPPTTTCKTYDAHEQVDAVFKSLASGVDLDETEPSPMVVTRLYAHQKQALSFMLDRETPKEVAGEPLKMIHDAAERKKLTTDDEANLISLWKKSRDRYGRHVGWINVVTGIEQVGIEPPPQCRGSLLADDMGLGKTISIISLVATTLVDAQVFEKVKYKSEVKKEESELKVEEKKKPTKESKSAAKKKDAALDRSKLIKMRSRATLIICPLSTVQNWESQIEEHVRGISVCVYHGNSRTSDVEVLADYDVVITTYSLLGYEYSRQNRTTSNEDQDSSDGGIEEVDSFGQPVGSSLDPSTSNQAAEGSNGNKRKRAPKRKRKGDGLPSPLQSIEWFRVVLDEAHMIKEHTTIQSRAACALLAERRVCLTGTPLQNSLNDLFSLVCFLRLEPFTDRVFWTTHIGTPAKLGDKLGVSRLKLIMRQLALRRTKLSVDKHGKPILSLPPKKDEIVYLELDETEKKFYSAYHQRSKKTFLTHAKDDAVLKNYCSILQELLRLRQICAHMGLVLDAEPDGVGNVEEDVTQTVESEGLTRTKAIRLVGLMRETGAAQCSVCGQELGQSTAEIDEEDFGLTTAASGSSAKRLRKSNGKKRSVKPSTAAIEEGVESKSVIITRCQHLFCVNCFRNEVYASWPEEQHDDRLQCSICLQLISAKKDVVEVSDIEFEKETRAREEGSRHSGFPSLDSSDSKPNLAMTGSDPALDSSSTDWGEKPDGGSGSYGHSTKVRHLIYDLLPFSQANPASKNYSPNDPIFENQAVDDPDQDYKATKGLVVKSVVFSQWTKLLDKIGNALEEYKIDYGRLDGTMARPDRNHAMEVFKADPKCEVLLVSLKAGGVGLNLTCAQRVYLMEPFWNPAVENQAVDRVHRLGQTKPVRMVRYIISGSVEQNMLEIQKRKTELANMSLGQTLSKVELAKRRVEDLSILFKDSTSVPSKPED</sequence>
<dbReference type="CDD" id="cd18793">
    <property type="entry name" value="SF2_C_SNF"/>
    <property type="match status" value="1"/>
</dbReference>
<keyword evidence="1" id="KW-0547">Nucleotide-binding</keyword>
<dbReference type="PANTHER" id="PTHR45626:SF52">
    <property type="entry name" value="SINGLE-STRANDED DNA-DEPENDENT ATPASE (EUROFUNG)"/>
    <property type="match status" value="1"/>
</dbReference>
<dbReference type="InterPro" id="IPR001841">
    <property type="entry name" value="Znf_RING"/>
</dbReference>
<feature type="region of interest" description="Disordered" evidence="4">
    <location>
        <begin position="641"/>
        <end position="701"/>
    </location>
</feature>
<dbReference type="Pfam" id="PF00271">
    <property type="entry name" value="Helicase_C"/>
    <property type="match status" value="1"/>
</dbReference>
<feature type="compositionally biased region" description="Basic residues" evidence="4">
    <location>
        <begin position="685"/>
        <end position="696"/>
    </location>
</feature>
<feature type="compositionally biased region" description="Polar residues" evidence="4">
    <location>
        <begin position="666"/>
        <end position="684"/>
    </location>
</feature>
<feature type="domain" description="Helicase C-terminal" evidence="6">
    <location>
        <begin position="1133"/>
        <end position="1292"/>
    </location>
</feature>
<accession>A0A9P6NLT8</accession>
<evidence type="ECO:0000313" key="7">
    <source>
        <dbReference type="EMBL" id="KAG0148319.1"/>
    </source>
</evidence>
<dbReference type="PANTHER" id="PTHR45626">
    <property type="entry name" value="TRANSCRIPTION TERMINATION FACTOR 2-RELATED"/>
    <property type="match status" value="1"/>
</dbReference>
<evidence type="ECO:0000256" key="4">
    <source>
        <dbReference type="SAM" id="MobiDB-lite"/>
    </source>
</evidence>
<dbReference type="Gene3D" id="3.40.50.300">
    <property type="entry name" value="P-loop containing nucleotide triphosphate hydrolases"/>
    <property type="match status" value="2"/>
</dbReference>
<evidence type="ECO:0000256" key="2">
    <source>
        <dbReference type="ARBA" id="ARBA00022801"/>
    </source>
</evidence>
<feature type="region of interest" description="Disordered" evidence="4">
    <location>
        <begin position="1040"/>
        <end position="1094"/>
    </location>
</feature>
<feature type="region of interest" description="Disordered" evidence="4">
    <location>
        <begin position="542"/>
        <end position="562"/>
    </location>
</feature>
<dbReference type="GO" id="GO:0005524">
    <property type="term" value="F:ATP binding"/>
    <property type="evidence" value="ECO:0007669"/>
    <property type="project" value="UniProtKB-KW"/>
</dbReference>
<dbReference type="EMBL" id="MU167238">
    <property type="protein sequence ID" value="KAG0148319.1"/>
    <property type="molecule type" value="Genomic_DNA"/>
</dbReference>
<dbReference type="InterPro" id="IPR000330">
    <property type="entry name" value="SNF2_N"/>
</dbReference>
<proteinExistence type="predicted"/>
<name>A0A9P6NLT8_9BASI</name>
<dbReference type="SMART" id="SM00184">
    <property type="entry name" value="RING"/>
    <property type="match status" value="1"/>
</dbReference>
<evidence type="ECO:0000259" key="6">
    <source>
        <dbReference type="PROSITE" id="PS51194"/>
    </source>
</evidence>
<feature type="domain" description="Helicase ATP-binding" evidence="5">
    <location>
        <begin position="491"/>
        <end position="764"/>
    </location>
</feature>
<keyword evidence="8" id="KW-1185">Reference proteome</keyword>
<dbReference type="PROSITE" id="PS51194">
    <property type="entry name" value="HELICASE_CTER"/>
    <property type="match status" value="1"/>
</dbReference>
<dbReference type="Proteomes" id="UP000886653">
    <property type="component" value="Unassembled WGS sequence"/>
</dbReference>
<feature type="region of interest" description="Disordered" evidence="4">
    <location>
        <begin position="246"/>
        <end position="269"/>
    </location>
</feature>
<dbReference type="GO" id="GO:0005634">
    <property type="term" value="C:nucleus"/>
    <property type="evidence" value="ECO:0007669"/>
    <property type="project" value="TreeGrafter"/>
</dbReference>
<dbReference type="SMART" id="SM00490">
    <property type="entry name" value="HELICc"/>
    <property type="match status" value="1"/>
</dbReference>